<dbReference type="SUPFAM" id="SSF49879">
    <property type="entry name" value="SMAD/FHA domain"/>
    <property type="match status" value="1"/>
</dbReference>
<dbReference type="InterPro" id="IPR008984">
    <property type="entry name" value="SMAD_FHA_dom_sf"/>
</dbReference>
<keyword evidence="2" id="KW-1185">Reference proteome</keyword>
<dbReference type="Proteomes" id="UP000316095">
    <property type="component" value="Unassembled WGS sequence"/>
</dbReference>
<dbReference type="Pfam" id="PF22011">
    <property type="entry name" value="DUF6931"/>
    <property type="match status" value="1"/>
</dbReference>
<name>A0A5C5XNF7_9PLAN</name>
<organism evidence="1 2">
    <name type="scientific">Rubinisphaera italica</name>
    <dbReference type="NCBI Taxonomy" id="2527969"/>
    <lineage>
        <taxon>Bacteria</taxon>
        <taxon>Pseudomonadati</taxon>
        <taxon>Planctomycetota</taxon>
        <taxon>Planctomycetia</taxon>
        <taxon>Planctomycetales</taxon>
        <taxon>Planctomycetaceae</taxon>
        <taxon>Rubinisphaera</taxon>
    </lineage>
</organism>
<evidence type="ECO:0000313" key="2">
    <source>
        <dbReference type="Proteomes" id="UP000316095"/>
    </source>
</evidence>
<dbReference type="RefSeq" id="WP_146505672.1">
    <property type="nucleotide sequence ID" value="NZ_SJPG01000001.1"/>
</dbReference>
<dbReference type="CDD" id="cd00060">
    <property type="entry name" value="FHA"/>
    <property type="match status" value="1"/>
</dbReference>
<dbReference type="OrthoDB" id="283999at2"/>
<dbReference type="InterPro" id="IPR053855">
    <property type="entry name" value="DUF6931"/>
</dbReference>
<protein>
    <submittedName>
        <fullName evidence="1">Uncharacterized protein</fullName>
    </submittedName>
</protein>
<evidence type="ECO:0000313" key="1">
    <source>
        <dbReference type="EMBL" id="TWT63903.1"/>
    </source>
</evidence>
<comment type="caution">
    <text evidence="1">The sequence shown here is derived from an EMBL/GenBank/DDBJ whole genome shotgun (WGS) entry which is preliminary data.</text>
</comment>
<accession>A0A5C5XNF7</accession>
<reference evidence="1 2" key="1">
    <citation type="submission" date="2019-02" db="EMBL/GenBank/DDBJ databases">
        <title>Deep-cultivation of Planctomycetes and their phenomic and genomic characterization uncovers novel biology.</title>
        <authorList>
            <person name="Wiegand S."/>
            <person name="Jogler M."/>
            <person name="Boedeker C."/>
            <person name="Pinto D."/>
            <person name="Vollmers J."/>
            <person name="Rivas-Marin E."/>
            <person name="Kohn T."/>
            <person name="Peeters S.H."/>
            <person name="Heuer A."/>
            <person name="Rast P."/>
            <person name="Oberbeckmann S."/>
            <person name="Bunk B."/>
            <person name="Jeske O."/>
            <person name="Meyerdierks A."/>
            <person name="Storesund J.E."/>
            <person name="Kallscheuer N."/>
            <person name="Luecker S."/>
            <person name="Lage O.M."/>
            <person name="Pohl T."/>
            <person name="Merkel B.J."/>
            <person name="Hornburger P."/>
            <person name="Mueller R.-W."/>
            <person name="Bruemmer F."/>
            <person name="Labrenz M."/>
            <person name="Spormann A.M."/>
            <person name="Op Den Camp H."/>
            <person name="Overmann J."/>
            <person name="Amann R."/>
            <person name="Jetten M.S.M."/>
            <person name="Mascher T."/>
            <person name="Medema M.H."/>
            <person name="Devos D.P."/>
            <person name="Kaster A.-K."/>
            <person name="Ovreas L."/>
            <person name="Rohde M."/>
            <person name="Galperin M.Y."/>
            <person name="Jogler C."/>
        </authorList>
    </citation>
    <scope>NUCLEOTIDE SEQUENCE [LARGE SCALE GENOMIC DNA]</scope>
    <source>
        <strain evidence="1 2">Pan54</strain>
    </source>
</reference>
<proteinExistence type="predicted"/>
<dbReference type="AlphaFoldDB" id="A0A5C5XNF7"/>
<gene>
    <name evidence="1" type="ORF">Pan54_46620</name>
</gene>
<dbReference type="Gene3D" id="2.60.200.20">
    <property type="match status" value="1"/>
</dbReference>
<sequence>MQTLVLKVVEGPDLGLQTFIRSGQKLRVGRSSWAEMSCSRDEELQEIHFQILSTSSGWSLNSARPEYTVFCNGQPVRQTPLKHGDLIVAGNSHFQVRDAAQKIPQKKAVEAIQEESSEPEHVEVETPALAILLADLQISTSLDVNNPELEASEVIAELKQEEFWGDTVRLIAALIGAQKSVAWEMEAYQTYEQSLPALNPEVQSVAEAWQSEPTEENRREAEKLVDVAGLETPAGWIAQTIFWSEGSLSAPDLPEAPAPPTLFTKAVHSTLLFIAITVDPAELPNRWIELIALGETRL</sequence>
<dbReference type="EMBL" id="SJPG01000001">
    <property type="protein sequence ID" value="TWT63903.1"/>
    <property type="molecule type" value="Genomic_DNA"/>
</dbReference>